<dbReference type="PANTHER" id="PTHR33392">
    <property type="entry name" value="POLYISOPRENYL-TEICHOIC ACID--PEPTIDOGLYCAN TEICHOIC ACID TRANSFERASE TAGU"/>
    <property type="match status" value="1"/>
</dbReference>
<evidence type="ECO:0000313" key="5">
    <source>
        <dbReference type="EMBL" id="HIS97532.1"/>
    </source>
</evidence>
<dbReference type="NCBIfam" id="TIGR00350">
    <property type="entry name" value="lytR_cpsA_psr"/>
    <property type="match status" value="1"/>
</dbReference>
<dbReference type="Proteomes" id="UP000886876">
    <property type="component" value="Unassembled WGS sequence"/>
</dbReference>
<keyword evidence="3" id="KW-1133">Transmembrane helix</keyword>
<comment type="caution">
    <text evidence="5">The sequence shown here is derived from an EMBL/GenBank/DDBJ whole genome shotgun (WGS) entry which is preliminary data.</text>
</comment>
<sequence length="408" mass="43952">MMKLNGNHHTGSHSPSPSERDAGRGPKKRSKAGKAAAVVVCVVLILVFGAVAWYIAWEKPPERPGGGLVDPTYESTNPQDGGSPDATAEPTVSPAEDPNAGAPASLNENMYTFLVVGLDQVSNSTDTMMVGRIDTENHTIDVVSLPRDTLVNVSWSVKKINTLYSADINTGGNGIDGLLDGLKDILGFRIDCYAVVDLTAFVELVDAIGGVDYNVPVNMNYYDPTQDLYINIPAGEQHLDGEEALKVVRFRSGYASADIGRIGTQQDFLKSVASQMLTLGNIPNLPTFIDIFEEYVVTNMSASNLAFFARQFLLCKSEDINFHTLPGNYGDSIKGLSYVSINISEWLEMVNTYLNPYDQDVTEANVNILTHSSSTGFYSTTGYVAGGVDSFYDNTAAFSSADGTDSAE</sequence>
<keyword evidence="3" id="KW-0812">Transmembrane</keyword>
<feature type="domain" description="Cell envelope-related transcriptional attenuator" evidence="4">
    <location>
        <begin position="125"/>
        <end position="277"/>
    </location>
</feature>
<feature type="region of interest" description="Disordered" evidence="2">
    <location>
        <begin position="1"/>
        <end position="30"/>
    </location>
</feature>
<feature type="compositionally biased region" description="Polar residues" evidence="2">
    <location>
        <begin position="7"/>
        <end position="17"/>
    </location>
</feature>
<proteinExistence type="inferred from homology"/>
<evidence type="ECO:0000256" key="2">
    <source>
        <dbReference type="SAM" id="MobiDB-lite"/>
    </source>
</evidence>
<reference evidence="5" key="1">
    <citation type="submission" date="2020-10" db="EMBL/GenBank/DDBJ databases">
        <authorList>
            <person name="Gilroy R."/>
        </authorList>
    </citation>
    <scope>NUCLEOTIDE SEQUENCE</scope>
    <source>
        <strain evidence="5">ChiHecec3B27-6122</strain>
    </source>
</reference>
<comment type="similarity">
    <text evidence="1">Belongs to the LytR/CpsA/Psr (LCP) family.</text>
</comment>
<dbReference type="AlphaFoldDB" id="A0A9D1G4S8"/>
<evidence type="ECO:0000256" key="1">
    <source>
        <dbReference type="ARBA" id="ARBA00006068"/>
    </source>
</evidence>
<evidence type="ECO:0000259" key="4">
    <source>
        <dbReference type="Pfam" id="PF03816"/>
    </source>
</evidence>
<organism evidence="5 6">
    <name type="scientific">Candidatus Scatomorpha pullistercoris</name>
    <dbReference type="NCBI Taxonomy" id="2840929"/>
    <lineage>
        <taxon>Bacteria</taxon>
        <taxon>Bacillati</taxon>
        <taxon>Bacillota</taxon>
        <taxon>Clostridia</taxon>
        <taxon>Eubacteriales</taxon>
        <taxon>Candidatus Scatomorpha</taxon>
    </lineage>
</organism>
<dbReference type="InterPro" id="IPR004474">
    <property type="entry name" value="LytR_CpsA_psr"/>
</dbReference>
<feature type="transmembrane region" description="Helical" evidence="3">
    <location>
        <begin position="35"/>
        <end position="57"/>
    </location>
</feature>
<accession>A0A9D1G4S8</accession>
<protein>
    <submittedName>
        <fullName evidence="5">LCP family protein</fullName>
    </submittedName>
</protein>
<dbReference type="InterPro" id="IPR050922">
    <property type="entry name" value="LytR/CpsA/Psr_CW_biosynth"/>
</dbReference>
<evidence type="ECO:0000313" key="6">
    <source>
        <dbReference type="Proteomes" id="UP000886876"/>
    </source>
</evidence>
<dbReference type="Pfam" id="PF03816">
    <property type="entry name" value="LytR_cpsA_psr"/>
    <property type="match status" value="1"/>
</dbReference>
<name>A0A9D1G4S8_9FIRM</name>
<reference evidence="5" key="2">
    <citation type="journal article" date="2021" name="PeerJ">
        <title>Extensive microbial diversity within the chicken gut microbiome revealed by metagenomics and culture.</title>
        <authorList>
            <person name="Gilroy R."/>
            <person name="Ravi A."/>
            <person name="Getino M."/>
            <person name="Pursley I."/>
            <person name="Horton D.L."/>
            <person name="Alikhan N.F."/>
            <person name="Baker D."/>
            <person name="Gharbi K."/>
            <person name="Hall N."/>
            <person name="Watson M."/>
            <person name="Adriaenssens E.M."/>
            <person name="Foster-Nyarko E."/>
            <person name="Jarju S."/>
            <person name="Secka A."/>
            <person name="Antonio M."/>
            <person name="Oren A."/>
            <person name="Chaudhuri R.R."/>
            <person name="La Ragione R."/>
            <person name="Hildebrand F."/>
            <person name="Pallen M.J."/>
        </authorList>
    </citation>
    <scope>NUCLEOTIDE SEQUENCE</scope>
    <source>
        <strain evidence="5">ChiHecec3B27-6122</strain>
    </source>
</reference>
<feature type="region of interest" description="Disordered" evidence="2">
    <location>
        <begin position="64"/>
        <end position="102"/>
    </location>
</feature>
<dbReference type="Gene3D" id="3.40.630.190">
    <property type="entry name" value="LCP protein"/>
    <property type="match status" value="1"/>
</dbReference>
<keyword evidence="3" id="KW-0472">Membrane</keyword>
<gene>
    <name evidence="5" type="ORF">IAD42_06100</name>
</gene>
<dbReference type="EMBL" id="DVJS01000151">
    <property type="protein sequence ID" value="HIS97532.1"/>
    <property type="molecule type" value="Genomic_DNA"/>
</dbReference>
<evidence type="ECO:0000256" key="3">
    <source>
        <dbReference type="SAM" id="Phobius"/>
    </source>
</evidence>
<dbReference type="PANTHER" id="PTHR33392:SF6">
    <property type="entry name" value="POLYISOPRENYL-TEICHOIC ACID--PEPTIDOGLYCAN TEICHOIC ACID TRANSFERASE TAGU"/>
    <property type="match status" value="1"/>
</dbReference>